<dbReference type="InterPro" id="IPR013216">
    <property type="entry name" value="Methyltransf_11"/>
</dbReference>
<dbReference type="Gene3D" id="3.40.50.150">
    <property type="entry name" value="Vaccinia Virus protein VP39"/>
    <property type="match status" value="1"/>
</dbReference>
<gene>
    <name evidence="2" type="ORF">HNP81_000655</name>
</gene>
<evidence type="ECO:0000313" key="2">
    <source>
        <dbReference type="EMBL" id="MBA9025373.1"/>
    </source>
</evidence>
<reference evidence="2 3" key="1">
    <citation type="submission" date="2020-08" db="EMBL/GenBank/DDBJ databases">
        <title>Genomic Encyclopedia of Type Strains, Phase IV (KMG-IV): sequencing the most valuable type-strain genomes for metagenomic binning, comparative biology and taxonomic classification.</title>
        <authorList>
            <person name="Goeker M."/>
        </authorList>
    </citation>
    <scope>NUCLEOTIDE SEQUENCE [LARGE SCALE GENOMIC DNA]</scope>
    <source>
        <strain evidence="2 3">DSM 105481</strain>
    </source>
</reference>
<dbReference type="Pfam" id="PF08241">
    <property type="entry name" value="Methyltransf_11"/>
    <property type="match status" value="1"/>
</dbReference>
<dbReference type="EC" id="2.1.1.71" evidence="2"/>
<dbReference type="PANTHER" id="PTHR45036">
    <property type="entry name" value="METHYLTRANSFERASE LIKE 7B"/>
    <property type="match status" value="1"/>
</dbReference>
<dbReference type="GO" id="GO:0004608">
    <property type="term" value="F:phosphatidylethanolamine N-methyltransferase activity"/>
    <property type="evidence" value="ECO:0007669"/>
    <property type="project" value="UniProtKB-EC"/>
</dbReference>
<keyword evidence="2" id="KW-0489">Methyltransferase</keyword>
<comment type="caution">
    <text evidence="2">The sequence shown here is derived from an EMBL/GenBank/DDBJ whole genome shotgun (WGS) entry which is preliminary data.</text>
</comment>
<keyword evidence="3" id="KW-1185">Reference proteome</keyword>
<dbReference type="PANTHER" id="PTHR45036:SF1">
    <property type="entry name" value="METHYLTRANSFERASE LIKE 7A"/>
    <property type="match status" value="1"/>
</dbReference>
<dbReference type="GO" id="GO:0000773">
    <property type="term" value="F:phosphatidyl-N-methylethanolamine N-methyltransferase activity"/>
    <property type="evidence" value="ECO:0007669"/>
    <property type="project" value="UniProtKB-EC"/>
</dbReference>
<dbReference type="InterPro" id="IPR029063">
    <property type="entry name" value="SAM-dependent_MTases_sf"/>
</dbReference>
<dbReference type="GO" id="GO:0032259">
    <property type="term" value="P:methylation"/>
    <property type="evidence" value="ECO:0007669"/>
    <property type="project" value="UniProtKB-KW"/>
</dbReference>
<dbReference type="CDD" id="cd02440">
    <property type="entry name" value="AdoMet_MTases"/>
    <property type="match status" value="1"/>
</dbReference>
<dbReference type="EC" id="2.1.1.17" evidence="2"/>
<dbReference type="EMBL" id="JACJHX010000001">
    <property type="protein sequence ID" value="MBA9025373.1"/>
    <property type="molecule type" value="Genomic_DNA"/>
</dbReference>
<dbReference type="Proteomes" id="UP000626697">
    <property type="component" value="Unassembled WGS sequence"/>
</dbReference>
<sequence length="207" mass="24095">MNNKWNIFIYKWWAPVYDYVFNTGLFLRARKEIFDVVSTEQGSKVLVIGVGTGADLPYLLNKGYKITAIDYSTDMLKQSKKKFADPSITFREMDAQQLLFENETFDFIVANLTLTVVPDAKKTIKEMVRVLKKNGRFLVFDKFVPKNKKMSIGQKVLRPIIKVIGTDIGLDFYEVYKIVENACEIIEDKHVMMKGLYRKILVKRKDR</sequence>
<organism evidence="2 3">
    <name type="scientific">Peribacillus huizhouensis</name>
    <dbReference type="NCBI Taxonomy" id="1501239"/>
    <lineage>
        <taxon>Bacteria</taxon>
        <taxon>Bacillati</taxon>
        <taxon>Bacillota</taxon>
        <taxon>Bacilli</taxon>
        <taxon>Bacillales</taxon>
        <taxon>Bacillaceae</taxon>
        <taxon>Peribacillus</taxon>
    </lineage>
</organism>
<dbReference type="RefSeq" id="WP_182501518.1">
    <property type="nucleotide sequence ID" value="NZ_JACJHX010000001.1"/>
</dbReference>
<dbReference type="SUPFAM" id="SSF53335">
    <property type="entry name" value="S-adenosyl-L-methionine-dependent methyltransferases"/>
    <property type="match status" value="1"/>
</dbReference>
<protein>
    <submittedName>
        <fullName evidence="2">Phosphatidylethanolamine/phosphatidyl-N-methylethanolamine N-methyltransferase</fullName>
        <ecNumber evidence="2">2.1.1.17</ecNumber>
        <ecNumber evidence="2">2.1.1.71</ecNumber>
    </submittedName>
</protein>
<proteinExistence type="predicted"/>
<dbReference type="InterPro" id="IPR052356">
    <property type="entry name" value="Thiol_S-MT"/>
</dbReference>
<name>A0ABR6CJY5_9BACI</name>
<feature type="domain" description="Methyltransferase type 11" evidence="1">
    <location>
        <begin position="47"/>
        <end position="139"/>
    </location>
</feature>
<keyword evidence="2" id="KW-0808">Transferase</keyword>
<evidence type="ECO:0000313" key="3">
    <source>
        <dbReference type="Proteomes" id="UP000626697"/>
    </source>
</evidence>
<evidence type="ECO:0000259" key="1">
    <source>
        <dbReference type="Pfam" id="PF08241"/>
    </source>
</evidence>
<accession>A0ABR6CJY5</accession>